<dbReference type="SUPFAM" id="SSF48264">
    <property type="entry name" value="Cytochrome P450"/>
    <property type="match status" value="1"/>
</dbReference>
<organism evidence="3 4">
    <name type="scientific">Steinernema glaseri</name>
    <dbReference type="NCBI Taxonomy" id="37863"/>
    <lineage>
        <taxon>Eukaryota</taxon>
        <taxon>Metazoa</taxon>
        <taxon>Ecdysozoa</taxon>
        <taxon>Nematoda</taxon>
        <taxon>Chromadorea</taxon>
        <taxon>Rhabditida</taxon>
        <taxon>Tylenchina</taxon>
        <taxon>Panagrolaimomorpha</taxon>
        <taxon>Strongyloidoidea</taxon>
        <taxon>Steinernematidae</taxon>
        <taxon>Steinernema</taxon>
    </lineage>
</organism>
<reference evidence="4" key="1">
    <citation type="submission" date="2016-11" db="UniProtKB">
        <authorList>
            <consortium name="WormBaseParasite"/>
        </authorList>
    </citation>
    <scope>IDENTIFICATION</scope>
</reference>
<keyword evidence="1" id="KW-0560">Oxidoreductase</keyword>
<dbReference type="GO" id="GO:0004497">
    <property type="term" value="F:monooxygenase activity"/>
    <property type="evidence" value="ECO:0007669"/>
    <property type="project" value="UniProtKB-KW"/>
</dbReference>
<evidence type="ECO:0000256" key="1">
    <source>
        <dbReference type="ARBA" id="ARBA00023033"/>
    </source>
</evidence>
<keyword evidence="2" id="KW-0812">Transmembrane</keyword>
<dbReference type="GO" id="GO:0016705">
    <property type="term" value="F:oxidoreductase activity, acting on paired donors, with incorporation or reduction of molecular oxygen"/>
    <property type="evidence" value="ECO:0007669"/>
    <property type="project" value="InterPro"/>
</dbReference>
<dbReference type="AlphaFoldDB" id="A0A1I7ZFL8"/>
<name>A0A1I7ZFL8_9BILA</name>
<dbReference type="GO" id="GO:0005506">
    <property type="term" value="F:iron ion binding"/>
    <property type="evidence" value="ECO:0007669"/>
    <property type="project" value="InterPro"/>
</dbReference>
<evidence type="ECO:0000313" key="3">
    <source>
        <dbReference type="Proteomes" id="UP000095287"/>
    </source>
</evidence>
<evidence type="ECO:0000256" key="2">
    <source>
        <dbReference type="SAM" id="Phobius"/>
    </source>
</evidence>
<accession>A0A1I7ZFL8</accession>
<dbReference type="WBParaSite" id="L893_g25955.t1">
    <property type="protein sequence ID" value="L893_g25955.t1"/>
    <property type="gene ID" value="L893_g25955"/>
</dbReference>
<proteinExistence type="predicted"/>
<protein>
    <submittedName>
        <fullName evidence="4">Cinnamate 4-hydroxylase</fullName>
    </submittedName>
</protein>
<keyword evidence="1" id="KW-0503">Monooxygenase</keyword>
<keyword evidence="3" id="KW-1185">Reference proteome</keyword>
<keyword evidence="2" id="KW-1133">Transmembrane helix</keyword>
<keyword evidence="2" id="KW-0472">Membrane</keyword>
<dbReference type="GO" id="GO:0020037">
    <property type="term" value="F:heme binding"/>
    <property type="evidence" value="ECO:0007669"/>
    <property type="project" value="InterPro"/>
</dbReference>
<evidence type="ECO:0000313" key="4">
    <source>
        <dbReference type="WBParaSite" id="L893_g25955.t1"/>
    </source>
</evidence>
<dbReference type="InterPro" id="IPR036396">
    <property type="entry name" value="Cyt_P450_sf"/>
</dbReference>
<dbReference type="Proteomes" id="UP000095287">
    <property type="component" value="Unplaced"/>
</dbReference>
<feature type="transmembrane region" description="Helical" evidence="2">
    <location>
        <begin position="37"/>
        <end position="57"/>
    </location>
</feature>
<sequence>MAVLLLLVATFAAFLIYHLRSLKRKDLPPGPQPWPIFGNLPTVIIAGWKGIPVIDILKQWKKEYVR</sequence>